<evidence type="ECO:0000313" key="1">
    <source>
        <dbReference type="EMBL" id="GFR13487.1"/>
    </source>
</evidence>
<accession>A0A8X6GY75</accession>
<comment type="caution">
    <text evidence="1">The sequence shown here is derived from an EMBL/GenBank/DDBJ whole genome shotgun (WGS) entry which is preliminary data.</text>
</comment>
<dbReference type="EMBL" id="BMAO01036851">
    <property type="protein sequence ID" value="GFR13487.1"/>
    <property type="molecule type" value="Genomic_DNA"/>
</dbReference>
<sequence>MAMKNRVSGVFIWVPLFSPPPSAMVWVLRYHSKSSFFMRHPNIFHKGQLTLIINLGKLEYQIRFQEN</sequence>
<proteinExistence type="predicted"/>
<name>A0A8X6GY75_TRICU</name>
<dbReference type="Proteomes" id="UP000887116">
    <property type="component" value="Unassembled WGS sequence"/>
</dbReference>
<evidence type="ECO:0000313" key="2">
    <source>
        <dbReference type="Proteomes" id="UP000887116"/>
    </source>
</evidence>
<gene>
    <name evidence="1" type="ORF">TNCT_543091</name>
</gene>
<dbReference type="AlphaFoldDB" id="A0A8X6GY75"/>
<keyword evidence="2" id="KW-1185">Reference proteome</keyword>
<organism evidence="1 2">
    <name type="scientific">Trichonephila clavata</name>
    <name type="common">Joro spider</name>
    <name type="synonym">Nephila clavata</name>
    <dbReference type="NCBI Taxonomy" id="2740835"/>
    <lineage>
        <taxon>Eukaryota</taxon>
        <taxon>Metazoa</taxon>
        <taxon>Ecdysozoa</taxon>
        <taxon>Arthropoda</taxon>
        <taxon>Chelicerata</taxon>
        <taxon>Arachnida</taxon>
        <taxon>Araneae</taxon>
        <taxon>Araneomorphae</taxon>
        <taxon>Entelegynae</taxon>
        <taxon>Araneoidea</taxon>
        <taxon>Nephilidae</taxon>
        <taxon>Trichonephila</taxon>
    </lineage>
</organism>
<reference evidence="1" key="1">
    <citation type="submission" date="2020-07" db="EMBL/GenBank/DDBJ databases">
        <title>Multicomponent nature underlies the extraordinary mechanical properties of spider dragline silk.</title>
        <authorList>
            <person name="Kono N."/>
            <person name="Nakamura H."/>
            <person name="Mori M."/>
            <person name="Yoshida Y."/>
            <person name="Ohtoshi R."/>
            <person name="Malay A.D."/>
            <person name="Moran D.A.P."/>
            <person name="Tomita M."/>
            <person name="Numata K."/>
            <person name="Arakawa K."/>
        </authorList>
    </citation>
    <scope>NUCLEOTIDE SEQUENCE</scope>
</reference>
<protein>
    <submittedName>
        <fullName evidence="1">Uncharacterized protein</fullName>
    </submittedName>
</protein>